<dbReference type="Proteomes" id="UP000320188">
    <property type="component" value="Segment"/>
</dbReference>
<evidence type="ECO:0000313" key="2">
    <source>
        <dbReference type="Proteomes" id="UP000320188"/>
    </source>
</evidence>
<proteinExistence type="predicted"/>
<organism evidence="1 2">
    <name type="scientific">Microbacterium phage Cressida</name>
    <dbReference type="NCBI Taxonomy" id="2591216"/>
    <lineage>
        <taxon>Viruses</taxon>
        <taxon>Duplodnaviria</taxon>
        <taxon>Heunggongvirae</taxon>
        <taxon>Uroviricota</taxon>
        <taxon>Caudoviricetes</taxon>
        <taxon>Kutznervirinae</taxon>
        <taxon>Mementomorivirus</taxon>
        <taxon>Mementomorivirus cressida</taxon>
    </lineage>
</organism>
<reference evidence="1 2" key="1">
    <citation type="submission" date="2019-05" db="EMBL/GenBank/DDBJ databases">
        <authorList>
            <person name="Stoner T.H."/>
            <person name="Aull H.G."/>
            <person name="Divens A.M."/>
            <person name="Zack K."/>
            <person name="Garlena R.A."/>
            <person name="Russell D.A."/>
            <person name="Pope W.H."/>
            <person name="Jacobs-Sera D."/>
            <person name="Hatfull G.F."/>
        </authorList>
    </citation>
    <scope>NUCLEOTIDE SEQUENCE [LARGE SCALE GENOMIC DNA]</scope>
</reference>
<gene>
    <name evidence="1" type="primary">10</name>
    <name evidence="1" type="ORF">PBI_CRESSIDA_10</name>
</gene>
<sequence length="87" mass="9107">MPHVGRVKVTVEIVDDDGSTTIHEAYGVPWEHRTPSITIEPSIGDDGLPYLAMVSMDVALIGAPDGGAVFTAESTPPTMLTITEGTA</sequence>
<accession>A0A514DI22</accession>
<keyword evidence="2" id="KW-1185">Reference proteome</keyword>
<dbReference type="KEGG" id="vg:80004482"/>
<name>A0A514DI22_9CAUD</name>
<evidence type="ECO:0000313" key="1">
    <source>
        <dbReference type="EMBL" id="QDH93253.1"/>
    </source>
</evidence>
<dbReference type="GeneID" id="80004482"/>
<dbReference type="EMBL" id="MK937608">
    <property type="protein sequence ID" value="QDH93253.1"/>
    <property type="molecule type" value="Genomic_DNA"/>
</dbReference>
<protein>
    <submittedName>
        <fullName evidence="1">Uncharacterized protein</fullName>
    </submittedName>
</protein>
<dbReference type="RefSeq" id="YP_010750826.1">
    <property type="nucleotide sequence ID" value="NC_073363.1"/>
</dbReference>